<dbReference type="Proteomes" id="UP000736787">
    <property type="component" value="Unassembled WGS sequence"/>
</dbReference>
<gene>
    <name evidence="1" type="ORF">PC117_g15952</name>
</gene>
<evidence type="ECO:0000313" key="1">
    <source>
        <dbReference type="EMBL" id="KAG2922484.1"/>
    </source>
</evidence>
<dbReference type="EMBL" id="RCMK01000550">
    <property type="protein sequence ID" value="KAG2922484.1"/>
    <property type="molecule type" value="Genomic_DNA"/>
</dbReference>
<name>A0A8T1CIB4_9STRA</name>
<protein>
    <submittedName>
        <fullName evidence="1">Uncharacterized protein</fullName>
    </submittedName>
</protein>
<comment type="caution">
    <text evidence="1">The sequence shown here is derived from an EMBL/GenBank/DDBJ whole genome shotgun (WGS) entry which is preliminary data.</text>
</comment>
<sequence length="72" mass="7608">MLLLVSPATRASGSLFAIIFALMTASCLFDAAITPLHTEMDVRKTAVAATPRAKRIGGPYTRVEALDDVDSA</sequence>
<evidence type="ECO:0000313" key="2">
    <source>
        <dbReference type="Proteomes" id="UP000736787"/>
    </source>
</evidence>
<dbReference type="AlphaFoldDB" id="A0A8T1CIB4"/>
<reference evidence="1" key="1">
    <citation type="submission" date="2018-10" db="EMBL/GenBank/DDBJ databases">
        <title>Effector identification in a new, highly contiguous assembly of the strawberry crown rot pathogen Phytophthora cactorum.</title>
        <authorList>
            <person name="Armitage A.D."/>
            <person name="Nellist C.F."/>
            <person name="Bates H."/>
            <person name="Vickerstaff R.J."/>
            <person name="Harrison R.J."/>
        </authorList>
    </citation>
    <scope>NUCLEOTIDE SEQUENCE</scope>
    <source>
        <strain evidence="1">4040</strain>
    </source>
</reference>
<proteinExistence type="predicted"/>
<organism evidence="1 2">
    <name type="scientific">Phytophthora cactorum</name>
    <dbReference type="NCBI Taxonomy" id="29920"/>
    <lineage>
        <taxon>Eukaryota</taxon>
        <taxon>Sar</taxon>
        <taxon>Stramenopiles</taxon>
        <taxon>Oomycota</taxon>
        <taxon>Peronosporomycetes</taxon>
        <taxon>Peronosporales</taxon>
        <taxon>Peronosporaceae</taxon>
        <taxon>Phytophthora</taxon>
    </lineage>
</organism>
<accession>A0A8T1CIB4</accession>